<dbReference type="EMBL" id="PSRQ01000051">
    <property type="protein sequence ID" value="PWU22956.1"/>
    <property type="molecule type" value="Genomic_DNA"/>
</dbReference>
<gene>
    <name evidence="2" type="ORF">C5B42_04580</name>
</gene>
<keyword evidence="1" id="KW-0472">Membrane</keyword>
<protein>
    <submittedName>
        <fullName evidence="2">Uncharacterized protein</fullName>
    </submittedName>
</protein>
<dbReference type="Proteomes" id="UP000246104">
    <property type="component" value="Unassembled WGS sequence"/>
</dbReference>
<feature type="transmembrane region" description="Helical" evidence="1">
    <location>
        <begin position="42"/>
        <end position="68"/>
    </location>
</feature>
<proteinExistence type="predicted"/>
<comment type="caution">
    <text evidence="2">The sequence shown here is derived from an EMBL/GenBank/DDBJ whole genome shotgun (WGS) entry which is preliminary data.</text>
</comment>
<organism evidence="2 3">
    <name type="scientific">Candidatus Cerribacteria bacterium 'Amazon FNV 2010 28 9'</name>
    <dbReference type="NCBI Taxonomy" id="2081795"/>
    <lineage>
        <taxon>Bacteria</taxon>
        <taxon>Candidatus Cerribacteria</taxon>
    </lineage>
</organism>
<evidence type="ECO:0000313" key="3">
    <source>
        <dbReference type="Proteomes" id="UP000246104"/>
    </source>
</evidence>
<evidence type="ECO:0000313" key="2">
    <source>
        <dbReference type="EMBL" id="PWU22956.1"/>
    </source>
</evidence>
<evidence type="ECO:0000256" key="1">
    <source>
        <dbReference type="SAM" id="Phobius"/>
    </source>
</evidence>
<accession>A0A317JP33</accession>
<keyword evidence="1" id="KW-0812">Transmembrane</keyword>
<keyword evidence="1" id="KW-1133">Transmembrane helix</keyword>
<reference evidence="2 3" key="1">
    <citation type="submission" date="2018-02" db="EMBL/GenBank/DDBJ databases">
        <title>Genomic Reconstructions from Amazon Rainforest and Pasture Soil Reveal Novel Insights into the Physiology of Candidate Phyla in Tropical Sites.</title>
        <authorList>
            <person name="Kroeger M.E."/>
            <person name="Delmont T."/>
            <person name="Eren A.M."/>
            <person name="Guo J."/>
            <person name="Meyer K.M."/>
            <person name="Khan K."/>
            <person name="Rodrigues J.L.M."/>
            <person name="Bohannan B.J.M."/>
            <person name="Tringe S."/>
            <person name="Borges C.D."/>
            <person name="Tiedje J."/>
            <person name="Tsai S.M."/>
            <person name="Nusslein K."/>
        </authorList>
    </citation>
    <scope>NUCLEOTIDE SEQUENCE [LARGE SCALE GENOMIC DNA]</scope>
    <source>
        <strain evidence="2">Amazon FNV 2010 28 9</strain>
    </source>
</reference>
<sequence length="69" mass="7631">MMPLGWFILLVLSFLAFALDPRFSLTIRGHVIHSPLVRGVVGAAVFWIFIAVISLILSLCVAIVILILR</sequence>
<name>A0A317JP33_9BACT</name>
<dbReference type="AlphaFoldDB" id="A0A317JP33"/>